<accession>E7QXJ2</accession>
<evidence type="ECO:0000256" key="2">
    <source>
        <dbReference type="ARBA" id="ARBA00023163"/>
    </source>
</evidence>
<evidence type="ECO:0000259" key="3">
    <source>
        <dbReference type="Pfam" id="PF04967"/>
    </source>
</evidence>
<dbReference type="PANTHER" id="PTHR34236:SF1">
    <property type="entry name" value="DIMETHYL SULFOXIDE REDUCTASE TRANSCRIPTIONAL ACTIVATOR"/>
    <property type="match status" value="1"/>
</dbReference>
<gene>
    <name evidence="6" type="ORF">SAMN05444342_1207</name>
    <name evidence="5" type="ORF">ZOD2009_17653</name>
</gene>
<dbReference type="STRING" id="797209.GCA_000376445_02913"/>
<dbReference type="Proteomes" id="UP000184203">
    <property type="component" value="Unassembled WGS sequence"/>
</dbReference>
<dbReference type="EMBL" id="FRAN01000001">
    <property type="protein sequence ID" value="SHK28680.1"/>
    <property type="molecule type" value="Genomic_DNA"/>
</dbReference>
<keyword evidence="2" id="KW-0804">Transcription</keyword>
<dbReference type="EMBL" id="AEMG01000019">
    <property type="protein sequence ID" value="EFW90995.1"/>
    <property type="molecule type" value="Genomic_DNA"/>
</dbReference>
<reference evidence="8" key="2">
    <citation type="submission" date="2016-11" db="EMBL/GenBank/DDBJ databases">
        <authorList>
            <person name="Varghese N."/>
            <person name="Submissions S."/>
        </authorList>
    </citation>
    <scope>NUCLEOTIDE SEQUENCE [LARGE SCALE GENOMIC DNA]</scope>
    <source>
        <strain evidence="8">DX253</strain>
    </source>
</reference>
<dbReference type="RefSeq" id="WP_007982049.1">
    <property type="nucleotide sequence ID" value="NZ_AEMG01000019.1"/>
</dbReference>
<evidence type="ECO:0000256" key="1">
    <source>
        <dbReference type="ARBA" id="ARBA00023015"/>
    </source>
</evidence>
<evidence type="ECO:0000313" key="7">
    <source>
        <dbReference type="Proteomes" id="UP000003751"/>
    </source>
</evidence>
<proteinExistence type="predicted"/>
<dbReference type="OrthoDB" id="165911at2157"/>
<evidence type="ECO:0000313" key="6">
    <source>
        <dbReference type="EMBL" id="SHK28680.1"/>
    </source>
</evidence>
<keyword evidence="1" id="KW-0805">Transcription regulation</keyword>
<feature type="domain" description="HTH bat-type" evidence="3">
    <location>
        <begin position="240"/>
        <end position="291"/>
    </location>
</feature>
<dbReference type="AlphaFoldDB" id="E7QXJ2"/>
<organism evidence="5 7">
    <name type="scientific">Haladaptatus paucihalophilus DX253</name>
    <dbReference type="NCBI Taxonomy" id="797209"/>
    <lineage>
        <taxon>Archaea</taxon>
        <taxon>Methanobacteriati</taxon>
        <taxon>Methanobacteriota</taxon>
        <taxon>Stenosarchaea group</taxon>
        <taxon>Halobacteria</taxon>
        <taxon>Halobacteriales</taxon>
        <taxon>Haladaptataceae</taxon>
        <taxon>Haladaptatus</taxon>
    </lineage>
</organism>
<reference evidence="5 7" key="1">
    <citation type="journal article" date="2014" name="ISME J.">
        <title>Trehalose/2-sulfotrehalose biosynthesis and glycine-betaine uptake are widely spread mechanisms for osmoadaptation in the Halobacteriales.</title>
        <authorList>
            <person name="Youssef N.H."/>
            <person name="Savage-Ashlock K.N."/>
            <person name="McCully A.L."/>
            <person name="Luedtke B."/>
            <person name="Shaw E.I."/>
            <person name="Hoff W.D."/>
            <person name="Elshahed M.S."/>
        </authorList>
    </citation>
    <scope>NUCLEOTIDE SEQUENCE [LARGE SCALE GENOMIC DNA]</scope>
    <source>
        <strain evidence="5 7">DX253</strain>
    </source>
</reference>
<dbReference type="Pfam" id="PF15915">
    <property type="entry name" value="BAT"/>
    <property type="match status" value="1"/>
</dbReference>
<dbReference type="InterPro" id="IPR007050">
    <property type="entry name" value="HTH_bacterioopsin"/>
</dbReference>
<dbReference type="InterPro" id="IPR031803">
    <property type="entry name" value="BAT_GAF/HTH-assoc"/>
</dbReference>
<evidence type="ECO:0000313" key="8">
    <source>
        <dbReference type="Proteomes" id="UP000184203"/>
    </source>
</evidence>
<keyword evidence="8" id="KW-1185">Reference proteome</keyword>
<reference evidence="6" key="3">
    <citation type="submission" date="2016-11" db="EMBL/GenBank/DDBJ databases">
        <authorList>
            <person name="Jaros S."/>
            <person name="Januszkiewicz K."/>
            <person name="Wedrychowicz H."/>
        </authorList>
    </citation>
    <scope>NUCLEOTIDE SEQUENCE [LARGE SCALE GENOMIC DNA]</scope>
    <source>
        <strain evidence="6">DX253</strain>
    </source>
</reference>
<evidence type="ECO:0000259" key="4">
    <source>
        <dbReference type="Pfam" id="PF15915"/>
    </source>
</evidence>
<feature type="domain" description="Bacterioopsin transcriptional activator GAF and HTH associated" evidence="4">
    <location>
        <begin position="91"/>
        <end position="223"/>
    </location>
</feature>
<dbReference type="Pfam" id="PF04967">
    <property type="entry name" value="HTH_10"/>
    <property type="match status" value="1"/>
</dbReference>
<dbReference type="eggNOG" id="arCOG02276">
    <property type="taxonomic scope" value="Archaea"/>
</dbReference>
<protein>
    <submittedName>
        <fullName evidence="6">HTH DNA binding domain-containing protein</fullName>
    </submittedName>
    <submittedName>
        <fullName evidence="5">Putative PAS/PAC sensor protein</fullName>
    </submittedName>
</protein>
<dbReference type="Proteomes" id="UP000003751">
    <property type="component" value="Unassembled WGS sequence"/>
</dbReference>
<sequence length="306" mass="34693">MTKVSRRDLLDVFSRADDPHAPLTTSEIASALGRVEEQTLERLRTLADDGLLQTRTVADTHRVWWPPCGRSDCFAENDRPTDGHPRIRTVFRSTDLAEPFRELANGSLFIEIDSVVHLSEGEHLQYWTATGISAEALLETVMEFPATLDARLLSTVNGTHRVESHSSFQSLLSIFGEFDGKTKSATYDEQEIRIVAEFPPSVDTERVQAVVRDVYPDLELVSTCRVITSSFDYHLIEEKLTERQLTALQMSYFSGYFEQPRKCSGVVLAERMGISKQAFHEHLRKAYDTVFEQLFTNVDETTVPDQ</sequence>
<dbReference type="PATRIC" id="fig|797209.4.peg.3459"/>
<evidence type="ECO:0000313" key="5">
    <source>
        <dbReference type="EMBL" id="EFW90995.1"/>
    </source>
</evidence>
<name>E7QXJ2_HALPU</name>
<dbReference type="PANTHER" id="PTHR34236">
    <property type="entry name" value="DIMETHYL SULFOXIDE REDUCTASE TRANSCRIPTIONAL ACTIVATOR"/>
    <property type="match status" value="1"/>
</dbReference>